<reference evidence="1 2" key="1">
    <citation type="journal article" date="2022" name="Hortic Res">
        <title>A haplotype resolved chromosomal level avocado genome allows analysis of novel avocado genes.</title>
        <authorList>
            <person name="Nath O."/>
            <person name="Fletcher S.J."/>
            <person name="Hayward A."/>
            <person name="Shaw L.M."/>
            <person name="Masouleh A.K."/>
            <person name="Furtado A."/>
            <person name="Henry R.J."/>
            <person name="Mitter N."/>
        </authorList>
    </citation>
    <scope>NUCLEOTIDE SEQUENCE [LARGE SCALE GENOMIC DNA]</scope>
    <source>
        <strain evidence="2">cv. Hass</strain>
    </source>
</reference>
<comment type="caution">
    <text evidence="1">The sequence shown here is derived from an EMBL/GenBank/DDBJ whole genome shotgun (WGS) entry which is preliminary data.</text>
</comment>
<gene>
    <name evidence="1" type="ORF">MRB53_026380</name>
</gene>
<name>A0ACC2LJ38_PERAE</name>
<evidence type="ECO:0000313" key="2">
    <source>
        <dbReference type="Proteomes" id="UP001234297"/>
    </source>
</evidence>
<accession>A0ACC2LJ38</accession>
<evidence type="ECO:0000313" key="1">
    <source>
        <dbReference type="EMBL" id="KAJ8633044.1"/>
    </source>
</evidence>
<proteinExistence type="predicted"/>
<protein>
    <submittedName>
        <fullName evidence="1">Uncharacterized protein</fullName>
    </submittedName>
</protein>
<organism evidence="1 2">
    <name type="scientific">Persea americana</name>
    <name type="common">Avocado</name>
    <dbReference type="NCBI Taxonomy" id="3435"/>
    <lineage>
        <taxon>Eukaryota</taxon>
        <taxon>Viridiplantae</taxon>
        <taxon>Streptophyta</taxon>
        <taxon>Embryophyta</taxon>
        <taxon>Tracheophyta</taxon>
        <taxon>Spermatophyta</taxon>
        <taxon>Magnoliopsida</taxon>
        <taxon>Magnoliidae</taxon>
        <taxon>Laurales</taxon>
        <taxon>Lauraceae</taxon>
        <taxon>Persea</taxon>
    </lineage>
</organism>
<dbReference type="Proteomes" id="UP001234297">
    <property type="component" value="Chromosome 8"/>
</dbReference>
<sequence>MDKGKLEAKITSSFKTLQLDSAPKILLPSSSYRPPLERARCRSLLSLCIGVLGKHFEDITAELNEIAVNFPPDIKMAMLGVARRRNLLNDDVLIALAEKSWDILDISGSEVSDFGLVKVAELCHHLRAIDISRCCNVTALGVSNLLDHCHSLEVLRWGLPVHIPLWVDDLFISVLAEEDPNLHIELPSLSANDMSANNTCKSPKDRDDDVSKADSNFEKPSRSISKVSNSLGLNETPASRPMSHKSSLGHGIADGADLCNFLHEVGRSRDLTPATTEGLFRNRKRRTRAVRRRAARSPSAESTSSLGREKLIGDEYGELLQVGHNYASFTGSFGCFTLPSESSAQAKEMVLGSKMPSPPGRDRRDLFARNAVSHSHL</sequence>
<keyword evidence="2" id="KW-1185">Reference proteome</keyword>
<dbReference type="EMBL" id="CM056816">
    <property type="protein sequence ID" value="KAJ8633044.1"/>
    <property type="molecule type" value="Genomic_DNA"/>
</dbReference>